<proteinExistence type="predicted"/>
<dbReference type="Proteomes" id="UP000595663">
    <property type="component" value="Chromosome"/>
</dbReference>
<dbReference type="EMBL" id="AP014545">
    <property type="protein sequence ID" value="BBB26247.1"/>
    <property type="molecule type" value="Genomic_DNA"/>
</dbReference>
<reference evidence="2 3" key="1">
    <citation type="journal article" date="2008" name="Int. J. Syst. Evol. Microbiol.">
        <title>Amphritea japonica sp. nov. and Amphritea balenae sp. nov., isolated from the sediment adjacent to sperm whale carcasses off Kagoshima, Japan.</title>
        <authorList>
            <person name="Miyazaki M."/>
            <person name="Nogi Y."/>
            <person name="Fujiwara Y."/>
            <person name="Kawato M."/>
            <person name="Nagahama T."/>
            <person name="Kubokawa K."/>
            <person name="Horikoshi K."/>
        </authorList>
    </citation>
    <scope>NUCLEOTIDE SEQUENCE [LARGE SCALE GENOMIC DNA]</scope>
    <source>
        <strain evidence="2 3">ATCC BAA-1530</strain>
    </source>
</reference>
<feature type="chain" id="PRO_5032408671" evidence="1">
    <location>
        <begin position="23"/>
        <end position="409"/>
    </location>
</feature>
<keyword evidence="1" id="KW-0732">Signal</keyword>
<name>A0A7R6PGV7_9GAMM</name>
<sequence>MKKAILVMAALVAFSVSGLSNAASEYDAYKDWVQGDPDYWAKGGKTKRVAVQMKKGTGDLVDLRTLGRGGVPGALFAAGTYGASLIWKDELKELEEKSLFELFMGDNAPADVLIDDGTYVEGRYWYHSNSGKTGPTLSSICGVTERVANGRCETLSWGNWINPGYSHQYFCSGQPAPSGCSQTTQELFGVDPSAINLKDGRIVPLDTSLTFPYNNGLSVFTNDEGETVIITAEPNSLGGIDITNERTTENAEGEEVIQQSKLVLDADGMIVNVSTGPVTPTVNIANPVNVNLEFPDDYARENTLQEIRDTLNTVPEIPAPNHAPVIDEIKKVEDSIKDTEPLLPSLPSLPVAFGGSESCSGIRIIVPFGSIYTFDETFDKHCDIARDIINPFCTWLFGVLTAFLLLDGL</sequence>
<gene>
    <name evidence="2" type="ORF">AMJAP_1652</name>
</gene>
<organism evidence="2 3">
    <name type="scientific">Amphritea japonica ATCC BAA-1530</name>
    <dbReference type="NCBI Taxonomy" id="1278309"/>
    <lineage>
        <taxon>Bacteria</taxon>
        <taxon>Pseudomonadati</taxon>
        <taxon>Pseudomonadota</taxon>
        <taxon>Gammaproteobacteria</taxon>
        <taxon>Oceanospirillales</taxon>
        <taxon>Oceanospirillaceae</taxon>
        <taxon>Amphritea</taxon>
    </lineage>
</organism>
<keyword evidence="3" id="KW-1185">Reference proteome</keyword>
<protein>
    <submittedName>
        <fullName evidence="2">Uncharacterized protein</fullName>
    </submittedName>
</protein>
<evidence type="ECO:0000256" key="1">
    <source>
        <dbReference type="SAM" id="SignalP"/>
    </source>
</evidence>
<feature type="signal peptide" evidence="1">
    <location>
        <begin position="1"/>
        <end position="22"/>
    </location>
</feature>
<dbReference type="KEGG" id="ajp:AMJAP_1652"/>
<evidence type="ECO:0000313" key="2">
    <source>
        <dbReference type="EMBL" id="BBB26247.1"/>
    </source>
</evidence>
<evidence type="ECO:0000313" key="3">
    <source>
        <dbReference type="Proteomes" id="UP000595663"/>
    </source>
</evidence>
<accession>A0A7R6PGV7</accession>
<dbReference type="RefSeq" id="WP_201356431.1">
    <property type="nucleotide sequence ID" value="NZ_AP014545.1"/>
</dbReference>
<dbReference type="AlphaFoldDB" id="A0A7R6PGV7"/>